<evidence type="ECO:0000256" key="1">
    <source>
        <dbReference type="ARBA" id="ARBA00022801"/>
    </source>
</evidence>
<evidence type="ECO:0000256" key="2">
    <source>
        <dbReference type="ARBA" id="ARBA00022806"/>
    </source>
</evidence>
<name>A0A7J7C1R6_TRIWF</name>
<reference evidence="3 4" key="1">
    <citation type="journal article" date="2020" name="Nat. Commun.">
        <title>Genome of Tripterygium wilfordii and identification of cytochrome P450 involved in triptolide biosynthesis.</title>
        <authorList>
            <person name="Tu L."/>
            <person name="Su P."/>
            <person name="Zhang Z."/>
            <person name="Gao L."/>
            <person name="Wang J."/>
            <person name="Hu T."/>
            <person name="Zhou J."/>
            <person name="Zhang Y."/>
            <person name="Zhao Y."/>
            <person name="Liu Y."/>
            <person name="Song Y."/>
            <person name="Tong Y."/>
            <person name="Lu Y."/>
            <person name="Yang J."/>
            <person name="Xu C."/>
            <person name="Jia M."/>
            <person name="Peters R.J."/>
            <person name="Huang L."/>
            <person name="Gao W."/>
        </authorList>
    </citation>
    <scope>NUCLEOTIDE SEQUENCE [LARGE SCALE GENOMIC DNA]</scope>
    <source>
        <strain evidence="4">cv. XIE 37</strain>
        <tissue evidence="3">Leaf</tissue>
    </source>
</reference>
<dbReference type="InterPro" id="IPR027417">
    <property type="entry name" value="P-loop_NTPase"/>
</dbReference>
<dbReference type="Proteomes" id="UP000593562">
    <property type="component" value="Unassembled WGS sequence"/>
</dbReference>
<dbReference type="InParanoid" id="A0A7J7C1R6"/>
<gene>
    <name evidence="3" type="ORF">HS088_TW22G01504</name>
</gene>
<evidence type="ECO:0000313" key="4">
    <source>
        <dbReference type="Proteomes" id="UP000593562"/>
    </source>
</evidence>
<keyword evidence="2" id="KW-0347">Helicase</keyword>
<protein>
    <submittedName>
        <fullName evidence="3">Uncharacterized protein</fullName>
    </submittedName>
</protein>
<organism evidence="3 4">
    <name type="scientific">Tripterygium wilfordii</name>
    <name type="common">Thunder God vine</name>
    <dbReference type="NCBI Taxonomy" id="458696"/>
    <lineage>
        <taxon>Eukaryota</taxon>
        <taxon>Viridiplantae</taxon>
        <taxon>Streptophyta</taxon>
        <taxon>Embryophyta</taxon>
        <taxon>Tracheophyta</taxon>
        <taxon>Spermatophyta</taxon>
        <taxon>Magnoliopsida</taxon>
        <taxon>eudicotyledons</taxon>
        <taxon>Gunneridae</taxon>
        <taxon>Pentapetalae</taxon>
        <taxon>rosids</taxon>
        <taxon>fabids</taxon>
        <taxon>Celastrales</taxon>
        <taxon>Celastraceae</taxon>
        <taxon>Tripterygium</taxon>
    </lineage>
</organism>
<dbReference type="InterPro" id="IPR047112">
    <property type="entry name" value="RecG/Mfd"/>
</dbReference>
<dbReference type="GO" id="GO:0003678">
    <property type="term" value="F:DNA helicase activity"/>
    <property type="evidence" value="ECO:0007669"/>
    <property type="project" value="TreeGrafter"/>
</dbReference>
<accession>A0A7J7C1R6</accession>
<dbReference type="PANTHER" id="PTHR47964">
    <property type="entry name" value="ATP-DEPENDENT DNA HELICASE HOMOLOG RECG, CHLOROPLASTIC"/>
    <property type="match status" value="1"/>
</dbReference>
<evidence type="ECO:0000313" key="3">
    <source>
        <dbReference type="EMBL" id="KAF5727807.1"/>
    </source>
</evidence>
<sequence length="336" mass="38778">MALTLSVVQSRGPITDYLREEFQLKYLIEGNDSGFENVYKHLKTSHVEQMMPNELEDGGKVYLVYPVIEQSEQLLNFVLLKQSLKLYQTCLRITTVGLLHGKLNSDEKDEALRHFRSGETHIFFFPLNWMGRWLPLNSLFFFLDPLKAYKRDTVHQVRKKKDRICAVNQVIATRAKAKRIGVRRSASSFANLWFSAFLDRLRANRLVSRIHYRAKHKYAEKLLHEVDGYETTCIGDHLKLHDKVSVLMHCDGFHDLIANKRAGKQYGPSFKAAIDGYDASLARRKCPSIILGSSPLVALYDENPVCSETTCLTSFKFRRISSYFHGCRVASFKYQR</sequence>
<keyword evidence="1" id="KW-0378">Hydrolase</keyword>
<keyword evidence="2" id="KW-0067">ATP-binding</keyword>
<proteinExistence type="predicted"/>
<dbReference type="Gene3D" id="3.40.50.300">
    <property type="entry name" value="P-loop containing nucleotide triphosphate hydrolases"/>
    <property type="match status" value="1"/>
</dbReference>
<dbReference type="GO" id="GO:0016787">
    <property type="term" value="F:hydrolase activity"/>
    <property type="evidence" value="ECO:0007669"/>
    <property type="project" value="UniProtKB-KW"/>
</dbReference>
<dbReference type="SUPFAM" id="SSF52540">
    <property type="entry name" value="P-loop containing nucleoside triphosphate hydrolases"/>
    <property type="match status" value="1"/>
</dbReference>
<dbReference type="EMBL" id="JAAARO010000022">
    <property type="protein sequence ID" value="KAF5727807.1"/>
    <property type="molecule type" value="Genomic_DNA"/>
</dbReference>
<keyword evidence="4" id="KW-1185">Reference proteome</keyword>
<dbReference type="PANTHER" id="PTHR47964:SF1">
    <property type="entry name" value="ATP-DEPENDENT DNA HELICASE HOMOLOG RECG, CHLOROPLASTIC"/>
    <property type="match status" value="1"/>
</dbReference>
<comment type="caution">
    <text evidence="3">The sequence shown here is derived from an EMBL/GenBank/DDBJ whole genome shotgun (WGS) entry which is preliminary data.</text>
</comment>
<dbReference type="GO" id="GO:0006281">
    <property type="term" value="P:DNA repair"/>
    <property type="evidence" value="ECO:0007669"/>
    <property type="project" value="InterPro"/>
</dbReference>
<keyword evidence="2" id="KW-0547">Nucleotide-binding</keyword>
<dbReference type="AlphaFoldDB" id="A0A7J7C1R6"/>